<dbReference type="EMBL" id="CVRI01000037">
    <property type="protein sequence ID" value="CRK93250.1"/>
    <property type="molecule type" value="Genomic_DNA"/>
</dbReference>
<dbReference type="Proteomes" id="UP000183832">
    <property type="component" value="Unassembled WGS sequence"/>
</dbReference>
<sequence>MKSLKTSLKWQRDNETKSKKISNTKVEFIHLLDSYDEENRNLLILTIPSNTMKIDCESGISCFLVRMT</sequence>
<organism evidence="1 2">
    <name type="scientific">Clunio marinus</name>
    <dbReference type="NCBI Taxonomy" id="568069"/>
    <lineage>
        <taxon>Eukaryota</taxon>
        <taxon>Metazoa</taxon>
        <taxon>Ecdysozoa</taxon>
        <taxon>Arthropoda</taxon>
        <taxon>Hexapoda</taxon>
        <taxon>Insecta</taxon>
        <taxon>Pterygota</taxon>
        <taxon>Neoptera</taxon>
        <taxon>Endopterygota</taxon>
        <taxon>Diptera</taxon>
        <taxon>Nematocera</taxon>
        <taxon>Chironomoidea</taxon>
        <taxon>Chironomidae</taxon>
        <taxon>Clunio</taxon>
    </lineage>
</organism>
<protein>
    <submittedName>
        <fullName evidence="1">CLUMA_CG006793, isoform A</fullName>
    </submittedName>
</protein>
<name>A0A1J1I0E6_9DIPT</name>
<keyword evidence="2" id="KW-1185">Reference proteome</keyword>
<evidence type="ECO:0000313" key="2">
    <source>
        <dbReference type="Proteomes" id="UP000183832"/>
    </source>
</evidence>
<dbReference type="AlphaFoldDB" id="A0A1J1I0E6"/>
<proteinExistence type="predicted"/>
<evidence type="ECO:0000313" key="1">
    <source>
        <dbReference type="EMBL" id="CRK93250.1"/>
    </source>
</evidence>
<gene>
    <name evidence="1" type="ORF">CLUMA_CG006793</name>
</gene>
<reference evidence="1 2" key="1">
    <citation type="submission" date="2015-04" db="EMBL/GenBank/DDBJ databases">
        <authorList>
            <person name="Syromyatnikov M.Y."/>
            <person name="Popov V.N."/>
        </authorList>
    </citation>
    <scope>NUCLEOTIDE SEQUENCE [LARGE SCALE GENOMIC DNA]</scope>
</reference>
<accession>A0A1J1I0E6</accession>